<protein>
    <submittedName>
        <fullName evidence="1">Asparagine synthase</fullName>
    </submittedName>
</protein>
<dbReference type="AlphaFoldDB" id="A0A6G2DEV4"/>
<accession>A0A6G2DEV4</accession>
<proteinExistence type="predicted"/>
<evidence type="ECO:0000313" key="2">
    <source>
        <dbReference type="Proteomes" id="UP000483094"/>
    </source>
</evidence>
<sequence length="32" mass="3689">MKLSHVPVTLNNKKIQEFMRNGFILDSNTLVT</sequence>
<gene>
    <name evidence="1" type="ORF">GM540_14290</name>
</gene>
<feature type="non-terminal residue" evidence="1">
    <location>
        <position position="32"/>
    </location>
</feature>
<dbReference type="EMBL" id="WNHQ01001786">
    <property type="protein sequence ID" value="MTV75110.1"/>
    <property type="molecule type" value="Genomic_DNA"/>
</dbReference>
<evidence type="ECO:0000313" key="1">
    <source>
        <dbReference type="EMBL" id="MTV75110.1"/>
    </source>
</evidence>
<reference evidence="1 2" key="1">
    <citation type="submission" date="2019-11" db="EMBL/GenBank/DDBJ databases">
        <title>Growth characteristics of pneumococcus vary with the chemical composition of the capsule and with environmental conditions.</title>
        <authorList>
            <person name="Tothpal A."/>
            <person name="Desobry K."/>
            <person name="Joshi S."/>
            <person name="Wyllie A.L."/>
            <person name="Weinberger D.M."/>
        </authorList>
    </citation>
    <scope>NUCLEOTIDE SEQUENCE [LARGE SCALE GENOMIC DNA]</scope>
    <source>
        <strain evidence="2">pnumococcus19F</strain>
    </source>
</reference>
<dbReference type="Proteomes" id="UP000483094">
    <property type="component" value="Unassembled WGS sequence"/>
</dbReference>
<organism evidence="1 2">
    <name type="scientific">Streptococcus pneumoniae</name>
    <dbReference type="NCBI Taxonomy" id="1313"/>
    <lineage>
        <taxon>Bacteria</taxon>
        <taxon>Bacillati</taxon>
        <taxon>Bacillota</taxon>
        <taxon>Bacilli</taxon>
        <taxon>Lactobacillales</taxon>
        <taxon>Streptococcaceae</taxon>
        <taxon>Streptococcus</taxon>
    </lineage>
</organism>
<comment type="caution">
    <text evidence="1">The sequence shown here is derived from an EMBL/GenBank/DDBJ whole genome shotgun (WGS) entry which is preliminary data.</text>
</comment>
<name>A0A6G2DEV4_STREE</name>